<gene>
    <name evidence="1" type="ORF">Zmor_002113</name>
</gene>
<dbReference type="EMBL" id="JALNTZ010000001">
    <property type="protein sequence ID" value="KAJ3666679.1"/>
    <property type="molecule type" value="Genomic_DNA"/>
</dbReference>
<proteinExistence type="predicted"/>
<keyword evidence="2" id="KW-1185">Reference proteome</keyword>
<accession>A0AA38J5Q9</accession>
<organism evidence="1 2">
    <name type="scientific">Zophobas morio</name>
    <dbReference type="NCBI Taxonomy" id="2755281"/>
    <lineage>
        <taxon>Eukaryota</taxon>
        <taxon>Metazoa</taxon>
        <taxon>Ecdysozoa</taxon>
        <taxon>Arthropoda</taxon>
        <taxon>Hexapoda</taxon>
        <taxon>Insecta</taxon>
        <taxon>Pterygota</taxon>
        <taxon>Neoptera</taxon>
        <taxon>Endopterygota</taxon>
        <taxon>Coleoptera</taxon>
        <taxon>Polyphaga</taxon>
        <taxon>Cucujiformia</taxon>
        <taxon>Tenebrionidae</taxon>
        <taxon>Zophobas</taxon>
    </lineage>
</organism>
<evidence type="ECO:0000313" key="2">
    <source>
        <dbReference type="Proteomes" id="UP001168821"/>
    </source>
</evidence>
<evidence type="ECO:0000313" key="1">
    <source>
        <dbReference type="EMBL" id="KAJ3666679.1"/>
    </source>
</evidence>
<name>A0AA38J5Q9_9CUCU</name>
<reference evidence="1" key="1">
    <citation type="journal article" date="2023" name="G3 (Bethesda)">
        <title>Whole genome assemblies of Zophobas morio and Tenebrio molitor.</title>
        <authorList>
            <person name="Kaur S."/>
            <person name="Stinson S.A."/>
            <person name="diCenzo G.C."/>
        </authorList>
    </citation>
    <scope>NUCLEOTIDE SEQUENCE</scope>
    <source>
        <strain evidence="1">QUZm001</strain>
    </source>
</reference>
<protein>
    <submittedName>
        <fullName evidence="1">Uncharacterized protein</fullName>
    </submittedName>
</protein>
<sequence length="123" mass="13988">MDNPENTRSGVLEPSVGDDYYLVSKSSPLSEFIKFLNIRTTELGGKLRKIRQEIDNGAQIGSSTRKVETILRVWWRPKKIQQTLRALQAPFPPVFSKILHNKSFESLKAENSGNRIRTTTQEG</sequence>
<dbReference type="AlphaFoldDB" id="A0AA38J5Q9"/>
<dbReference type="Proteomes" id="UP001168821">
    <property type="component" value="Unassembled WGS sequence"/>
</dbReference>
<comment type="caution">
    <text evidence="1">The sequence shown here is derived from an EMBL/GenBank/DDBJ whole genome shotgun (WGS) entry which is preliminary data.</text>
</comment>